<accession>A0ABV5FU59</accession>
<dbReference type="Proteomes" id="UP001589575">
    <property type="component" value="Unassembled WGS sequence"/>
</dbReference>
<dbReference type="EMBL" id="JBHMFI010000001">
    <property type="protein sequence ID" value="MFB9070223.1"/>
    <property type="molecule type" value="Genomic_DNA"/>
</dbReference>
<evidence type="ECO:0000313" key="1">
    <source>
        <dbReference type="EMBL" id="MFB9070223.1"/>
    </source>
</evidence>
<sequence>MHNTGPLRPHPVDVLRPATVDRRDSGVRAGAYTVRSSTPPVDELGETNLNHVRQDLVVVPYGHH</sequence>
<gene>
    <name evidence="1" type="ORF">ACFFX0_03065</name>
</gene>
<protein>
    <submittedName>
        <fullName evidence="1">Uncharacterized protein</fullName>
    </submittedName>
</protein>
<name>A0ABV5FU59_9MICC</name>
<evidence type="ECO:0000313" key="2">
    <source>
        <dbReference type="Proteomes" id="UP001589575"/>
    </source>
</evidence>
<proteinExistence type="predicted"/>
<keyword evidence="2" id="KW-1185">Reference proteome</keyword>
<reference evidence="1 2" key="1">
    <citation type="submission" date="2024-09" db="EMBL/GenBank/DDBJ databases">
        <authorList>
            <person name="Sun Q."/>
            <person name="Mori K."/>
        </authorList>
    </citation>
    <scope>NUCLEOTIDE SEQUENCE [LARGE SCALE GENOMIC DNA]</scope>
    <source>
        <strain evidence="1 2">CCM 7609</strain>
    </source>
</reference>
<organism evidence="1 2">
    <name type="scientific">Citricoccus parietis</name>
    <dbReference type="NCBI Taxonomy" id="592307"/>
    <lineage>
        <taxon>Bacteria</taxon>
        <taxon>Bacillati</taxon>
        <taxon>Actinomycetota</taxon>
        <taxon>Actinomycetes</taxon>
        <taxon>Micrococcales</taxon>
        <taxon>Micrococcaceae</taxon>
        <taxon>Citricoccus</taxon>
    </lineage>
</organism>
<comment type="caution">
    <text evidence="1">The sequence shown here is derived from an EMBL/GenBank/DDBJ whole genome shotgun (WGS) entry which is preliminary data.</text>
</comment>